<organism evidence="1 2">
    <name type="scientific">Stylosanthes scabra</name>
    <dbReference type="NCBI Taxonomy" id="79078"/>
    <lineage>
        <taxon>Eukaryota</taxon>
        <taxon>Viridiplantae</taxon>
        <taxon>Streptophyta</taxon>
        <taxon>Embryophyta</taxon>
        <taxon>Tracheophyta</taxon>
        <taxon>Spermatophyta</taxon>
        <taxon>Magnoliopsida</taxon>
        <taxon>eudicotyledons</taxon>
        <taxon>Gunneridae</taxon>
        <taxon>Pentapetalae</taxon>
        <taxon>rosids</taxon>
        <taxon>fabids</taxon>
        <taxon>Fabales</taxon>
        <taxon>Fabaceae</taxon>
        <taxon>Papilionoideae</taxon>
        <taxon>50 kb inversion clade</taxon>
        <taxon>dalbergioids sensu lato</taxon>
        <taxon>Dalbergieae</taxon>
        <taxon>Pterocarpus clade</taxon>
        <taxon>Stylosanthes</taxon>
    </lineage>
</organism>
<name>A0ABU6SWS8_9FABA</name>
<comment type="caution">
    <text evidence="1">The sequence shown here is derived from an EMBL/GenBank/DDBJ whole genome shotgun (WGS) entry which is preliminary data.</text>
</comment>
<sequence length="102" mass="12036">WKVRIPKGFLTSSFWRRCLGLIRIDNIGNKNKQILKFDPEIERTLRELRKQSKQVLEGSSKEFSKKSLIILNKSLITWLLKELRRKLWENILFPLLSATAVA</sequence>
<proteinExistence type="predicted"/>
<protein>
    <submittedName>
        <fullName evidence="1">Uncharacterized protein</fullName>
    </submittedName>
</protein>
<dbReference type="Proteomes" id="UP001341840">
    <property type="component" value="Unassembled WGS sequence"/>
</dbReference>
<accession>A0ABU6SWS8</accession>
<keyword evidence="2" id="KW-1185">Reference proteome</keyword>
<gene>
    <name evidence="1" type="ORF">PIB30_098207</name>
</gene>
<reference evidence="1 2" key="1">
    <citation type="journal article" date="2023" name="Plants (Basel)">
        <title>Bridging the Gap: Combining Genomics and Transcriptomics Approaches to Understand Stylosanthes scabra, an Orphan Legume from the Brazilian Caatinga.</title>
        <authorList>
            <person name="Ferreira-Neto J.R.C."/>
            <person name="da Silva M.D."/>
            <person name="Binneck E."/>
            <person name="de Melo N.F."/>
            <person name="da Silva R.H."/>
            <person name="de Melo A.L.T.M."/>
            <person name="Pandolfi V."/>
            <person name="Bustamante F.O."/>
            <person name="Brasileiro-Vidal A.C."/>
            <person name="Benko-Iseppon A.M."/>
        </authorList>
    </citation>
    <scope>NUCLEOTIDE SEQUENCE [LARGE SCALE GENOMIC DNA]</scope>
    <source>
        <tissue evidence="1">Leaves</tissue>
    </source>
</reference>
<evidence type="ECO:0000313" key="2">
    <source>
        <dbReference type="Proteomes" id="UP001341840"/>
    </source>
</evidence>
<feature type="non-terminal residue" evidence="1">
    <location>
        <position position="1"/>
    </location>
</feature>
<dbReference type="EMBL" id="JASCZI010062902">
    <property type="protein sequence ID" value="MED6140917.1"/>
    <property type="molecule type" value="Genomic_DNA"/>
</dbReference>
<evidence type="ECO:0000313" key="1">
    <source>
        <dbReference type="EMBL" id="MED6140917.1"/>
    </source>
</evidence>